<evidence type="ECO:0000256" key="7">
    <source>
        <dbReference type="ARBA" id="ARBA00022842"/>
    </source>
</evidence>
<dbReference type="GO" id="GO:0005829">
    <property type="term" value="C:cytosol"/>
    <property type="evidence" value="ECO:0007669"/>
    <property type="project" value="TreeGrafter"/>
</dbReference>
<feature type="binding site" evidence="13">
    <location>
        <position position="99"/>
    </location>
    <ligand>
        <name>Mg(2+)</name>
        <dbReference type="ChEBI" id="CHEBI:18420"/>
        <label>1</label>
    </ligand>
</feature>
<sequence>MVKLLTLEPLSSGFLKVVRAVVDYQRSDGGRSGPHPLECVKRPPAAVMIPYDPRRDELILVRQFRIGAYMEDSSRGWALEFPAGLCDQESDPMQTARRELLEETGYQAISVEPVMTFLVNPGFVSERIHLFLTIIDAEHPVALGGGLEHEQEDIQTLRVTYDEALAMVADGRMDGGPPILALQWLTLNRARIRAEAAALHE</sequence>
<dbReference type="AlphaFoldDB" id="A0L3U1"/>
<comment type="similarity">
    <text evidence="2">Belongs to the Nudix hydrolase family. NudF subfamily.</text>
</comment>
<evidence type="ECO:0000256" key="1">
    <source>
        <dbReference type="ARBA" id="ARBA00001946"/>
    </source>
</evidence>
<dbReference type="eggNOG" id="COG0494">
    <property type="taxonomic scope" value="Bacteria"/>
</dbReference>
<dbReference type="GO" id="GO:0006753">
    <property type="term" value="P:nucleoside phosphate metabolic process"/>
    <property type="evidence" value="ECO:0007669"/>
    <property type="project" value="TreeGrafter"/>
</dbReference>
<dbReference type="EC" id="3.6.1.13" evidence="3"/>
<evidence type="ECO:0000256" key="13">
    <source>
        <dbReference type="PIRSR" id="PIRSR604385-2"/>
    </source>
</evidence>
<dbReference type="PANTHER" id="PTHR11839">
    <property type="entry name" value="UDP/ADP-SUGAR PYROPHOSPHATASE"/>
    <property type="match status" value="1"/>
</dbReference>
<evidence type="ECO:0000256" key="4">
    <source>
        <dbReference type="ARBA" id="ARBA00013297"/>
    </source>
</evidence>
<evidence type="ECO:0000256" key="9">
    <source>
        <dbReference type="ARBA" id="ARBA00030162"/>
    </source>
</evidence>
<feature type="short sequence motif" description="Nudix box" evidence="14">
    <location>
        <begin position="84"/>
        <end position="106"/>
    </location>
</feature>
<comment type="cofactor">
    <cofactor evidence="1 13">
        <name>Mg(2+)</name>
        <dbReference type="ChEBI" id="CHEBI:18420"/>
    </cofactor>
</comment>
<feature type="binding site" evidence="13">
    <location>
        <position position="103"/>
    </location>
    <ligand>
        <name>Mg(2+)</name>
        <dbReference type="ChEBI" id="CHEBI:18420"/>
        <label>1</label>
    </ligand>
</feature>
<evidence type="ECO:0000256" key="6">
    <source>
        <dbReference type="ARBA" id="ARBA00022801"/>
    </source>
</evidence>
<dbReference type="RefSeq" id="WP_011711807.1">
    <property type="nucleotide sequence ID" value="NC_008576.1"/>
</dbReference>
<dbReference type="Proteomes" id="UP000002586">
    <property type="component" value="Chromosome"/>
</dbReference>
<dbReference type="KEGG" id="mgm:Mmc1_0105"/>
<keyword evidence="17" id="KW-1185">Reference proteome</keyword>
<evidence type="ECO:0000313" key="17">
    <source>
        <dbReference type="Proteomes" id="UP000002586"/>
    </source>
</evidence>
<accession>A0L3U1</accession>
<evidence type="ECO:0000256" key="8">
    <source>
        <dbReference type="ARBA" id="ARBA00025164"/>
    </source>
</evidence>
<evidence type="ECO:0000256" key="2">
    <source>
        <dbReference type="ARBA" id="ARBA00007482"/>
    </source>
</evidence>
<comment type="function">
    <text evidence="8">Acts on ADP-mannose and ADP-glucose as well as ADP-ribose. Prevents glycogen biosynthesis. The reaction catalyzed by this enzyme is a limiting step of the gluconeogenic process.</text>
</comment>
<feature type="domain" description="Nudix hydrolase" evidence="15">
    <location>
        <begin position="41"/>
        <end position="181"/>
    </location>
</feature>
<protein>
    <recommendedName>
        <fullName evidence="4">ADP-ribose pyrophosphatase</fullName>
        <ecNumber evidence="3">3.6.1.13</ecNumber>
    </recommendedName>
    <alternativeName>
        <fullName evidence="9">ADP-ribose diphosphatase</fullName>
    </alternativeName>
    <alternativeName>
        <fullName evidence="11">ADP-ribose phosphohydrolase</fullName>
    </alternativeName>
    <alternativeName>
        <fullName evidence="10">Adenosine diphosphoribose pyrophosphatase</fullName>
    </alternativeName>
</protein>
<evidence type="ECO:0000259" key="15">
    <source>
        <dbReference type="PROSITE" id="PS51462"/>
    </source>
</evidence>
<keyword evidence="5 13" id="KW-0479">Metal-binding</keyword>
<name>A0L3U1_MAGMM</name>
<organism evidence="16 17">
    <name type="scientific">Magnetococcus marinus (strain ATCC BAA-1437 / JCM 17883 / MC-1)</name>
    <dbReference type="NCBI Taxonomy" id="156889"/>
    <lineage>
        <taxon>Bacteria</taxon>
        <taxon>Pseudomonadati</taxon>
        <taxon>Pseudomonadota</taxon>
        <taxon>Magnetococcia</taxon>
        <taxon>Magnetococcales</taxon>
        <taxon>Magnetococcaceae</taxon>
        <taxon>Magnetococcus</taxon>
    </lineage>
</organism>
<evidence type="ECO:0000313" key="16">
    <source>
        <dbReference type="EMBL" id="ABK42634.1"/>
    </source>
</evidence>
<dbReference type="Gene3D" id="3.90.79.10">
    <property type="entry name" value="Nucleoside Triphosphate Pyrophosphohydrolase"/>
    <property type="match status" value="1"/>
</dbReference>
<dbReference type="OrthoDB" id="5292471at2"/>
<dbReference type="GO" id="GO:0047631">
    <property type="term" value="F:ADP-ribose diphosphatase activity"/>
    <property type="evidence" value="ECO:0007669"/>
    <property type="project" value="UniProtKB-EC"/>
</dbReference>
<gene>
    <name evidence="16" type="ordered locus">Mmc1_0105</name>
</gene>
<comment type="catalytic activity">
    <reaction evidence="12">
        <text>ADP-D-ribose + H2O = D-ribose 5-phosphate + AMP + 2 H(+)</text>
        <dbReference type="Rhea" id="RHEA:10412"/>
        <dbReference type="ChEBI" id="CHEBI:15377"/>
        <dbReference type="ChEBI" id="CHEBI:15378"/>
        <dbReference type="ChEBI" id="CHEBI:57967"/>
        <dbReference type="ChEBI" id="CHEBI:78346"/>
        <dbReference type="ChEBI" id="CHEBI:456215"/>
        <dbReference type="EC" id="3.6.1.13"/>
    </reaction>
</comment>
<evidence type="ECO:0000256" key="14">
    <source>
        <dbReference type="PIRSR" id="PIRSR604385-3"/>
    </source>
</evidence>
<dbReference type="Pfam" id="PF00293">
    <property type="entry name" value="NUDIX"/>
    <property type="match status" value="1"/>
</dbReference>
<evidence type="ECO:0000256" key="11">
    <source>
        <dbReference type="ARBA" id="ARBA00033056"/>
    </source>
</evidence>
<dbReference type="HOGENOM" id="CLU_062658_6_1_5"/>
<evidence type="ECO:0000256" key="5">
    <source>
        <dbReference type="ARBA" id="ARBA00022723"/>
    </source>
</evidence>
<evidence type="ECO:0000256" key="12">
    <source>
        <dbReference type="ARBA" id="ARBA00049546"/>
    </source>
</evidence>
<dbReference type="GO" id="GO:0019144">
    <property type="term" value="F:ADP-sugar diphosphatase activity"/>
    <property type="evidence" value="ECO:0007669"/>
    <property type="project" value="TreeGrafter"/>
</dbReference>
<keyword evidence="6 16" id="KW-0378">Hydrolase</keyword>
<evidence type="ECO:0000256" key="10">
    <source>
        <dbReference type="ARBA" id="ARBA00030308"/>
    </source>
</evidence>
<dbReference type="NCBIfam" id="TIGR00052">
    <property type="entry name" value="nudix-type nucleoside diphosphatase, YffH/AdpP family"/>
    <property type="match status" value="1"/>
</dbReference>
<dbReference type="InterPro" id="IPR004385">
    <property type="entry name" value="NDP_pyrophosphatase"/>
</dbReference>
<dbReference type="PROSITE" id="PS51462">
    <property type="entry name" value="NUDIX"/>
    <property type="match status" value="1"/>
</dbReference>
<reference evidence="17" key="1">
    <citation type="journal article" date="2009" name="Appl. Environ. Microbiol.">
        <title>Complete genome sequence of the chemolithoautotrophic marine magnetotactic coccus strain MC-1.</title>
        <authorList>
            <person name="Schubbe S."/>
            <person name="Williams T.J."/>
            <person name="Xie G."/>
            <person name="Kiss H.E."/>
            <person name="Brettin T.S."/>
            <person name="Martinez D."/>
            <person name="Ross C.A."/>
            <person name="Schuler D."/>
            <person name="Cox B.L."/>
            <person name="Nealson K.H."/>
            <person name="Bazylinski D.A."/>
        </authorList>
    </citation>
    <scope>NUCLEOTIDE SEQUENCE [LARGE SCALE GENOMIC DNA]</scope>
    <source>
        <strain evidence="17">ATCC BAA-1437 / JCM 17883 / MC-1</strain>
    </source>
</reference>
<dbReference type="InterPro" id="IPR015797">
    <property type="entry name" value="NUDIX_hydrolase-like_dom_sf"/>
</dbReference>
<reference evidence="16 17" key="2">
    <citation type="journal article" date="2012" name="Int. J. Syst. Evol. Microbiol.">
        <title>Magnetococcus marinus gen. nov., sp. nov., a marine, magnetotactic bacterium that represents a novel lineage (Magnetococcaceae fam. nov.; Magnetococcales ord. nov.) at the base of the Alphaproteobacteria.</title>
        <authorList>
            <person name="Bazylinski D.A."/>
            <person name="Williams T.J."/>
            <person name="Lefevre C.T."/>
            <person name="Berg R.J."/>
            <person name="Zhang C.L."/>
            <person name="Bowser S.S."/>
            <person name="Dean A.J."/>
            <person name="Beveridge T.J."/>
        </authorList>
    </citation>
    <scope>NUCLEOTIDE SEQUENCE [LARGE SCALE GENOMIC DNA]</scope>
    <source>
        <strain evidence="17">ATCC BAA-1437 / JCM 17883 / MC-1</strain>
    </source>
</reference>
<feature type="binding site" evidence="13">
    <location>
        <position position="152"/>
    </location>
    <ligand>
        <name>Mg(2+)</name>
        <dbReference type="ChEBI" id="CHEBI:18420"/>
        <label>1</label>
    </ligand>
</feature>
<dbReference type="STRING" id="156889.Mmc1_0105"/>
<feature type="binding site" evidence="13">
    <location>
        <position position="83"/>
    </location>
    <ligand>
        <name>Mg(2+)</name>
        <dbReference type="ChEBI" id="CHEBI:18420"/>
        <label>1</label>
    </ligand>
</feature>
<dbReference type="SUPFAM" id="SSF55811">
    <property type="entry name" value="Nudix"/>
    <property type="match status" value="1"/>
</dbReference>
<dbReference type="GO" id="GO:0019693">
    <property type="term" value="P:ribose phosphate metabolic process"/>
    <property type="evidence" value="ECO:0007669"/>
    <property type="project" value="TreeGrafter"/>
</dbReference>
<dbReference type="PANTHER" id="PTHR11839:SF5">
    <property type="entry name" value="ADP-RIBOSE PYROPHOSPHATASE"/>
    <property type="match status" value="1"/>
</dbReference>
<dbReference type="EMBL" id="CP000471">
    <property type="protein sequence ID" value="ABK42634.1"/>
    <property type="molecule type" value="Genomic_DNA"/>
</dbReference>
<dbReference type="InterPro" id="IPR000086">
    <property type="entry name" value="NUDIX_hydrolase_dom"/>
</dbReference>
<keyword evidence="7 13" id="KW-0460">Magnesium</keyword>
<proteinExistence type="inferred from homology"/>
<dbReference type="GO" id="GO:0046872">
    <property type="term" value="F:metal ion binding"/>
    <property type="evidence" value="ECO:0007669"/>
    <property type="project" value="UniProtKB-KW"/>
</dbReference>
<evidence type="ECO:0000256" key="3">
    <source>
        <dbReference type="ARBA" id="ARBA00012453"/>
    </source>
</evidence>